<evidence type="ECO:0008006" key="4">
    <source>
        <dbReference type="Google" id="ProtNLM"/>
    </source>
</evidence>
<name>A0A6N2V5Z3_9BACE</name>
<reference evidence="3" key="1">
    <citation type="submission" date="2019-11" db="EMBL/GenBank/DDBJ databases">
        <authorList>
            <person name="Feng L."/>
        </authorList>
    </citation>
    <scope>NUCLEOTIDE SEQUENCE</scope>
    <source>
        <strain evidence="3">BintestinalisLFYP9</strain>
    </source>
</reference>
<evidence type="ECO:0000313" key="3">
    <source>
        <dbReference type="EMBL" id="VYT22426.1"/>
    </source>
</evidence>
<dbReference type="EMBL" id="CACRSU010000020">
    <property type="protein sequence ID" value="VYT22426.1"/>
    <property type="molecule type" value="Genomic_DNA"/>
</dbReference>
<dbReference type="InterPro" id="IPR025371">
    <property type="entry name" value="BT_3044-like_C"/>
</dbReference>
<feature type="domain" description="BT-3044-like C-terminal" evidence="2">
    <location>
        <begin position="162"/>
        <end position="305"/>
    </location>
</feature>
<dbReference type="PROSITE" id="PS51257">
    <property type="entry name" value="PROKAR_LIPOPROTEIN"/>
    <property type="match status" value="1"/>
</dbReference>
<dbReference type="Pfam" id="PF08522">
    <property type="entry name" value="BT_3987-like_N"/>
    <property type="match status" value="1"/>
</dbReference>
<dbReference type="Gene3D" id="2.60.40.1740">
    <property type="entry name" value="hypothetical protein (bacova_03559)"/>
    <property type="match status" value="1"/>
</dbReference>
<feature type="domain" description="BT-3987-like N-terminal" evidence="1">
    <location>
        <begin position="32"/>
        <end position="153"/>
    </location>
</feature>
<dbReference type="InterPro" id="IPR013728">
    <property type="entry name" value="BT_3987-like_N"/>
</dbReference>
<organism evidence="3">
    <name type="scientific">Bacteroides intestinalis</name>
    <dbReference type="NCBI Taxonomy" id="329854"/>
    <lineage>
        <taxon>Bacteria</taxon>
        <taxon>Pseudomonadati</taxon>
        <taxon>Bacteroidota</taxon>
        <taxon>Bacteroidia</taxon>
        <taxon>Bacteroidales</taxon>
        <taxon>Bacteroidaceae</taxon>
        <taxon>Bacteroides</taxon>
    </lineage>
</organism>
<gene>
    <name evidence="3" type="ORF">BILFYP9_02302</name>
</gene>
<proteinExistence type="predicted"/>
<sequence length="310" mass="35390">MKRNKIYFILVLLSTVLFVACEVIDPMESEQYQKDIYIIGANTKVSSFDIPYGNEEEAFVSLSASGSQKVEKDVVITLKRNDEIVNWYNAKYMLDAPVKYQQLPLELINLTSWTATLKAGELYTRFPFSLNTTQLHCDSLYAIGFAIESTSDYQISENGSELIFTLKLTNSYSGSYHLDATKTTLKEEELPNGTTEWVEQGMPIPISTQRTLTAASSTTVRFFHDKTKETLAEYSNSWDPGKDYFEAIKNLCINFVQISDNKFTVKAWEDMLIVDGEAEYNNGTFTFWYDYMDGEARYRMQGTLRKAFAG</sequence>
<evidence type="ECO:0000259" key="2">
    <source>
        <dbReference type="Pfam" id="PF14274"/>
    </source>
</evidence>
<accession>A0A6N2V5Z3</accession>
<protein>
    <recommendedName>
        <fullName evidence="4">DUF4361 domain-containing protein</fullName>
    </recommendedName>
</protein>
<evidence type="ECO:0000259" key="1">
    <source>
        <dbReference type="Pfam" id="PF08522"/>
    </source>
</evidence>
<dbReference type="AlphaFoldDB" id="A0A6N2V5Z3"/>
<dbReference type="Pfam" id="PF14274">
    <property type="entry name" value="BT_3044-like_C"/>
    <property type="match status" value="1"/>
</dbReference>
<dbReference type="RefSeq" id="WP_138292639.1">
    <property type="nucleotide sequence ID" value="NZ_BAABZC010000002.1"/>
</dbReference>